<name>A0A8J5R0E9_9HYME</name>
<evidence type="ECO:0000256" key="1">
    <source>
        <dbReference type="SAM" id="MobiDB-lite"/>
    </source>
</evidence>
<protein>
    <recommendedName>
        <fullName evidence="2">PH domain-containing protein</fullName>
    </recommendedName>
</protein>
<reference evidence="3" key="2">
    <citation type="submission" date="2021-04" db="EMBL/GenBank/DDBJ databases">
        <title>Genome-wide patterns of bracovirus chromosomal integration into multiple host tissues during parasitism.</title>
        <authorList>
            <person name="Chebbi M.A.C."/>
        </authorList>
    </citation>
    <scope>NUCLEOTIDE SEQUENCE</scope>
    <source>
        <tissue evidence="3">Whole body</tissue>
    </source>
</reference>
<feature type="compositionally biased region" description="Basic and acidic residues" evidence="1">
    <location>
        <begin position="323"/>
        <end position="345"/>
    </location>
</feature>
<accession>A0A8J5R0E9</accession>
<feature type="compositionally biased region" description="Basic residues" evidence="1">
    <location>
        <begin position="290"/>
        <end position="302"/>
    </location>
</feature>
<comment type="caution">
    <text evidence="3">The sequence shown here is derived from an EMBL/GenBank/DDBJ whole genome shotgun (WGS) entry which is preliminary data.</text>
</comment>
<keyword evidence="4" id="KW-1185">Reference proteome</keyword>
<dbReference type="PROSITE" id="PS50003">
    <property type="entry name" value="PH_DOMAIN"/>
    <property type="match status" value="1"/>
</dbReference>
<evidence type="ECO:0000313" key="4">
    <source>
        <dbReference type="Proteomes" id="UP000729913"/>
    </source>
</evidence>
<reference evidence="3" key="1">
    <citation type="submission" date="2020-03" db="EMBL/GenBank/DDBJ databases">
        <authorList>
            <person name="Chebbi M.A."/>
            <person name="Drezen J.M."/>
        </authorList>
    </citation>
    <scope>NUCLEOTIDE SEQUENCE</scope>
    <source>
        <tissue evidence="3">Whole body</tissue>
    </source>
</reference>
<feature type="compositionally biased region" description="Basic residues" evidence="1">
    <location>
        <begin position="310"/>
        <end position="322"/>
    </location>
</feature>
<dbReference type="Proteomes" id="UP000729913">
    <property type="component" value="Unassembled WGS sequence"/>
</dbReference>
<gene>
    <name evidence="3" type="ORF">G9C98_006677</name>
</gene>
<proteinExistence type="predicted"/>
<dbReference type="AlphaFoldDB" id="A0A8J5R0E9"/>
<dbReference type="Pfam" id="PF00169">
    <property type="entry name" value="PH"/>
    <property type="match status" value="1"/>
</dbReference>
<feature type="domain" description="PH" evidence="2">
    <location>
        <begin position="1"/>
        <end position="113"/>
    </location>
</feature>
<organism evidence="3 4">
    <name type="scientific">Cotesia typhae</name>
    <dbReference type="NCBI Taxonomy" id="2053667"/>
    <lineage>
        <taxon>Eukaryota</taxon>
        <taxon>Metazoa</taxon>
        <taxon>Ecdysozoa</taxon>
        <taxon>Arthropoda</taxon>
        <taxon>Hexapoda</taxon>
        <taxon>Insecta</taxon>
        <taxon>Pterygota</taxon>
        <taxon>Neoptera</taxon>
        <taxon>Endopterygota</taxon>
        <taxon>Hymenoptera</taxon>
        <taxon>Apocrita</taxon>
        <taxon>Ichneumonoidea</taxon>
        <taxon>Braconidae</taxon>
        <taxon>Microgastrinae</taxon>
        <taxon>Cotesia</taxon>
    </lineage>
</organism>
<dbReference type="OrthoDB" id="243840at2759"/>
<evidence type="ECO:0000313" key="3">
    <source>
        <dbReference type="EMBL" id="KAG8038350.1"/>
    </source>
</evidence>
<sequence>MAFDAELVAILNDLVKFLELLSKEINLPDTLENDRSLVGTHLLLYATKNDKQPSDVISIRGYSARAATDYIKDFERSKSAFEIFCPGDRTYKFIARTPKEMEQWIAVICRAGVKKESETDNVDSQLWPEEEYQDVGAEAKENEGIEEVELRKKETIAGVNGDANPPPLPARIPRRLPSLPHEDKNKSVDFTEEVYYEDDIYQMVEEFKQPTMYQNVDKVKIAKDKVKLPVMETYDDIVGKKEQKVKRESKNFKDTYDDIHHNQIKEERSSVMYDDVEVVDNKNAKESPKKKSFLNRVRYKKDSKKEESKKKKVKNLPKKVHSSVKEIKPDDQDTKPDIKDAKPDSCDIRADLQENNQLLELPTYDDVSDLTSEFNKNTVDNNNMAEYNCPPAPRPIYAKPPTIPTPVKFAEEPEEFYDDIGSLRNVIEEKFQNNNEIVAHNESSLCVKDEQSRVKNLSQSELRSTTNAVDDELEHYQVPRSQEPIDSGQLDVTAATTTFTNVTDVKEELYDDIAILADFRARSRDSGCSSSSSDKTVNNVSKAWNRFASGRKPKVPNELTTAEKNTRRSSSQEFIDTCLDSHEDEGFKLNKFQKLINKMESSLNKTTKPISSIIHKSHDEN</sequence>
<feature type="compositionally biased region" description="Polar residues" evidence="1">
    <location>
        <begin position="558"/>
        <end position="572"/>
    </location>
</feature>
<evidence type="ECO:0000259" key="2">
    <source>
        <dbReference type="PROSITE" id="PS50003"/>
    </source>
</evidence>
<feature type="region of interest" description="Disordered" evidence="1">
    <location>
        <begin position="158"/>
        <end position="184"/>
    </location>
</feature>
<feature type="region of interest" description="Disordered" evidence="1">
    <location>
        <begin position="550"/>
        <end position="572"/>
    </location>
</feature>
<dbReference type="EMBL" id="JAAOIC020000044">
    <property type="protein sequence ID" value="KAG8038350.1"/>
    <property type="molecule type" value="Genomic_DNA"/>
</dbReference>
<feature type="region of interest" description="Disordered" evidence="1">
    <location>
        <begin position="282"/>
        <end position="345"/>
    </location>
</feature>
<dbReference type="InterPro" id="IPR001849">
    <property type="entry name" value="PH_domain"/>
</dbReference>